<evidence type="ECO:0000256" key="1">
    <source>
        <dbReference type="SAM" id="MobiDB-lite"/>
    </source>
</evidence>
<keyword evidence="3" id="KW-1185">Reference proteome</keyword>
<protein>
    <submittedName>
        <fullName evidence="2">Uncharacterized protein</fullName>
    </submittedName>
</protein>
<organism evidence="2 3">
    <name type="scientific">Larinioides sclopetarius</name>
    <dbReference type="NCBI Taxonomy" id="280406"/>
    <lineage>
        <taxon>Eukaryota</taxon>
        <taxon>Metazoa</taxon>
        <taxon>Ecdysozoa</taxon>
        <taxon>Arthropoda</taxon>
        <taxon>Chelicerata</taxon>
        <taxon>Arachnida</taxon>
        <taxon>Araneae</taxon>
        <taxon>Araneomorphae</taxon>
        <taxon>Entelegynae</taxon>
        <taxon>Araneoidea</taxon>
        <taxon>Araneidae</taxon>
        <taxon>Larinioides</taxon>
    </lineage>
</organism>
<proteinExistence type="predicted"/>
<dbReference type="EMBL" id="CAXIEN010000149">
    <property type="protein sequence ID" value="CAL1281813.1"/>
    <property type="molecule type" value="Genomic_DNA"/>
</dbReference>
<dbReference type="Proteomes" id="UP001497382">
    <property type="component" value="Unassembled WGS sequence"/>
</dbReference>
<feature type="region of interest" description="Disordered" evidence="1">
    <location>
        <begin position="478"/>
        <end position="507"/>
    </location>
</feature>
<accession>A0AAV2ACS8</accession>
<reference evidence="2 3" key="1">
    <citation type="submission" date="2024-04" db="EMBL/GenBank/DDBJ databases">
        <authorList>
            <person name="Rising A."/>
            <person name="Reimegard J."/>
            <person name="Sonavane S."/>
            <person name="Akerstrom W."/>
            <person name="Nylinder S."/>
            <person name="Hedman E."/>
            <person name="Kallberg Y."/>
        </authorList>
    </citation>
    <scope>NUCLEOTIDE SEQUENCE [LARGE SCALE GENOMIC DNA]</scope>
</reference>
<evidence type="ECO:0000313" key="3">
    <source>
        <dbReference type="Proteomes" id="UP001497382"/>
    </source>
</evidence>
<sequence>MEKQLNLVPKLSLNEMALRRVVVNLCYESLSDMMGKELESTGSLLFWLKKIDDVKKKISKLVLPAPLKQRMMDLVEPTCTEMQRWQSFHEDLLKDCCINFDQLYWTCTGLDYRKTAEKILRLEILEVEKRFRLACWYCLEDYITVLWAELPEKYKGRFEEEINPSSRDVVYLEYYWALILMGKEFKLHDVLPGEFVNASSTYQSYFKYSAYKGSKEGTEYFVQKLTNEERNDALYSALCYSLERTDQMYFLPGGPGQLRSDVFCYLLSLMTPEQQLQFLQQHPSNCLMSFLEWPCQDIFLDIAVVIWNFLPESGYKAMLERLFQGIFVYSRGYYLPELFQNFFMRSPINFRKQFVDRESRFSFSQLSFLVQFNIFGDEETIKVVWRNIDSDDRMKLLSYKGFFRLLLSWMSKNRYLVEMCIGEAVLSKENREMLKEEYTKFHISLQSSIPYFKDSDEVNFKQLLELLDGTCTSTNNTKCSEDETLSKTKRLASGEEKSDVTKIPKRQ</sequence>
<gene>
    <name evidence="2" type="ORF">LARSCL_LOCUS11801</name>
</gene>
<feature type="compositionally biased region" description="Basic and acidic residues" evidence="1">
    <location>
        <begin position="479"/>
        <end position="507"/>
    </location>
</feature>
<dbReference type="AlphaFoldDB" id="A0AAV2ACS8"/>
<comment type="caution">
    <text evidence="2">The sequence shown here is derived from an EMBL/GenBank/DDBJ whole genome shotgun (WGS) entry which is preliminary data.</text>
</comment>
<name>A0AAV2ACS8_9ARAC</name>
<evidence type="ECO:0000313" key="2">
    <source>
        <dbReference type="EMBL" id="CAL1281813.1"/>
    </source>
</evidence>